<evidence type="ECO:0000313" key="1">
    <source>
        <dbReference type="EMBL" id="CAE2224310.1"/>
    </source>
</evidence>
<evidence type="ECO:0008006" key="2">
    <source>
        <dbReference type="Google" id="ProtNLM"/>
    </source>
</evidence>
<organism evidence="1">
    <name type="scientific">Odontella aurita</name>
    <dbReference type="NCBI Taxonomy" id="265563"/>
    <lineage>
        <taxon>Eukaryota</taxon>
        <taxon>Sar</taxon>
        <taxon>Stramenopiles</taxon>
        <taxon>Ochrophyta</taxon>
        <taxon>Bacillariophyta</taxon>
        <taxon>Mediophyceae</taxon>
        <taxon>Biddulphiophycidae</taxon>
        <taxon>Eupodiscales</taxon>
        <taxon>Odontellaceae</taxon>
        <taxon>Odontella</taxon>
    </lineage>
</organism>
<protein>
    <recommendedName>
        <fullName evidence="2">Sulfotransferase domain-containing protein</fullName>
    </recommendedName>
</protein>
<dbReference type="AlphaFoldDB" id="A0A7S4IBD3"/>
<reference evidence="1" key="1">
    <citation type="submission" date="2021-01" db="EMBL/GenBank/DDBJ databases">
        <authorList>
            <person name="Corre E."/>
            <person name="Pelletier E."/>
            <person name="Niang G."/>
            <person name="Scheremetjew M."/>
            <person name="Finn R."/>
            <person name="Kale V."/>
            <person name="Holt S."/>
            <person name="Cochrane G."/>
            <person name="Meng A."/>
            <person name="Brown T."/>
            <person name="Cohen L."/>
        </authorList>
    </citation>
    <scope>NUCLEOTIDE SEQUENCE</scope>
    <source>
        <strain evidence="1">Isolate 1302-5</strain>
    </source>
</reference>
<dbReference type="EMBL" id="HBKQ01013992">
    <property type="protein sequence ID" value="CAE2224310.1"/>
    <property type="molecule type" value="Transcribed_RNA"/>
</dbReference>
<dbReference type="Gene3D" id="3.40.50.300">
    <property type="entry name" value="P-loop containing nucleotide triphosphate hydrolases"/>
    <property type="match status" value="1"/>
</dbReference>
<dbReference type="InterPro" id="IPR053259">
    <property type="entry name" value="Golvesin-related_Golgi"/>
</dbReference>
<accession>A0A7S4IBD3</accession>
<sequence length="374" mass="42256">MMRLDRRYPPNGNINSWERGSPARRRRRLVILTAVGVAAALLFCGDRDGWAGAGRSLADPPRQRKKKLRARLARRENDAMLLNLGNLTDDDSAKGPSSSSDADTPVYWHIYKAGGTTMRLLLFHCLGKAIPAGQGHENEKGLRIIDSWKHRFVNVDTSTIGGIERAGRMGLAQSGLAEVVFTPLVNKAVAEIFSPEYKGRLFALFRHPVDRLVSQYYYLQYAGWEKTYDPGIAKMSLGAYARLYGDRMMQQLLDFPGPMTERHLERAKEIIRTKCVVGLVDRAEESVRRFVSYFGWETEESDQCITRNFAIGRNANAHRHPRVVEGTEEWNDVSKAMPWDIRLYEYVLSVYEEQGKQLGLLDRGVSSDEASALS</sequence>
<proteinExistence type="predicted"/>
<dbReference type="PANTHER" id="PTHR32301:SF6">
    <property type="entry name" value="GOLVESIN-RELATED"/>
    <property type="match status" value="1"/>
</dbReference>
<gene>
    <name evidence="1" type="ORF">OAUR00152_LOCUS9625</name>
</gene>
<dbReference type="InterPro" id="IPR027417">
    <property type="entry name" value="P-loop_NTPase"/>
</dbReference>
<dbReference type="PANTHER" id="PTHR32301">
    <property type="entry name" value="COUNTIN RECEPTOR CNR3-RELATED"/>
    <property type="match status" value="1"/>
</dbReference>
<name>A0A7S4IBD3_9STRA</name>
<dbReference type="SUPFAM" id="SSF52540">
    <property type="entry name" value="P-loop containing nucleoside triphosphate hydrolases"/>
    <property type="match status" value="1"/>
</dbReference>